<dbReference type="InterPro" id="IPR050409">
    <property type="entry name" value="E3_ubiq-protein_ligase"/>
</dbReference>
<feature type="region of interest" description="Disordered" evidence="8">
    <location>
        <begin position="1525"/>
        <end position="1588"/>
    </location>
</feature>
<keyword evidence="5 7" id="KW-0833">Ubl conjugation pathway</keyword>
<dbReference type="InterPro" id="IPR035983">
    <property type="entry name" value="Hect_E3_ubiquitin_ligase"/>
</dbReference>
<evidence type="ECO:0000313" key="12">
    <source>
        <dbReference type="Proteomes" id="UP001180020"/>
    </source>
</evidence>
<feature type="region of interest" description="Disordered" evidence="8">
    <location>
        <begin position="557"/>
        <end position="583"/>
    </location>
</feature>
<comment type="pathway">
    <text evidence="2">Protein modification; protein ubiquitination.</text>
</comment>
<dbReference type="Gene3D" id="3.30.2410.10">
    <property type="entry name" value="Hect, E3 ligase catalytic domain"/>
    <property type="match status" value="2"/>
</dbReference>
<dbReference type="Gene3D" id="1.10.8.10">
    <property type="entry name" value="DNA helicase RuvA subunit, C-terminal domain"/>
    <property type="match status" value="1"/>
</dbReference>
<evidence type="ECO:0000256" key="7">
    <source>
        <dbReference type="PROSITE-ProRule" id="PRU00104"/>
    </source>
</evidence>
<evidence type="ECO:0000256" key="5">
    <source>
        <dbReference type="ARBA" id="ARBA00022786"/>
    </source>
</evidence>
<feature type="compositionally biased region" description="Basic and acidic residues" evidence="8">
    <location>
        <begin position="1202"/>
        <end position="1218"/>
    </location>
</feature>
<evidence type="ECO:0000256" key="3">
    <source>
        <dbReference type="ARBA" id="ARBA00012485"/>
    </source>
</evidence>
<dbReference type="InterPro" id="IPR016024">
    <property type="entry name" value="ARM-type_fold"/>
</dbReference>
<feature type="region of interest" description="Disordered" evidence="8">
    <location>
        <begin position="1182"/>
        <end position="1218"/>
    </location>
</feature>
<name>A0AAV9ERZ2_ACOCL</name>
<dbReference type="InterPro" id="IPR010309">
    <property type="entry name" value="E3_Ub_ligase_DUF908"/>
</dbReference>
<feature type="compositionally biased region" description="Polar residues" evidence="8">
    <location>
        <begin position="1531"/>
        <end position="1545"/>
    </location>
</feature>
<dbReference type="PANTHER" id="PTHR11254">
    <property type="entry name" value="HECT DOMAIN UBIQUITIN-PROTEIN LIGASE"/>
    <property type="match status" value="1"/>
</dbReference>
<dbReference type="FunFam" id="3.90.1750.10:FF:000003">
    <property type="entry name" value="E3 ubiquitin-protein ligase UPL1"/>
    <property type="match status" value="1"/>
</dbReference>
<dbReference type="SUPFAM" id="SSF48371">
    <property type="entry name" value="ARM repeat"/>
    <property type="match status" value="1"/>
</dbReference>
<evidence type="ECO:0000256" key="2">
    <source>
        <dbReference type="ARBA" id="ARBA00004906"/>
    </source>
</evidence>
<dbReference type="Pfam" id="PF06012">
    <property type="entry name" value="DUF908"/>
    <property type="match status" value="1"/>
</dbReference>
<dbReference type="InterPro" id="IPR010314">
    <property type="entry name" value="E3_Ub_ligase_DUF913"/>
</dbReference>
<keyword evidence="12" id="KW-1185">Reference proteome</keyword>
<comment type="similarity">
    <text evidence="6">Belongs to the UPL family. TOM1/PTR1 subfamily.</text>
</comment>
<dbReference type="GO" id="GO:0005737">
    <property type="term" value="C:cytoplasm"/>
    <property type="evidence" value="ECO:0007669"/>
    <property type="project" value="TreeGrafter"/>
</dbReference>
<dbReference type="Proteomes" id="UP001180020">
    <property type="component" value="Unassembled WGS sequence"/>
</dbReference>
<reference evidence="11" key="1">
    <citation type="journal article" date="2023" name="Nat. Commun.">
        <title>Diploid and tetraploid genomes of Acorus and the evolution of monocots.</title>
        <authorList>
            <person name="Ma L."/>
            <person name="Liu K.W."/>
            <person name="Li Z."/>
            <person name="Hsiao Y.Y."/>
            <person name="Qi Y."/>
            <person name="Fu T."/>
            <person name="Tang G.D."/>
            <person name="Zhang D."/>
            <person name="Sun W.H."/>
            <person name="Liu D.K."/>
            <person name="Li Y."/>
            <person name="Chen G.Z."/>
            <person name="Liu X.D."/>
            <person name="Liao X.Y."/>
            <person name="Jiang Y.T."/>
            <person name="Yu X."/>
            <person name="Hao Y."/>
            <person name="Huang J."/>
            <person name="Zhao X.W."/>
            <person name="Ke S."/>
            <person name="Chen Y.Y."/>
            <person name="Wu W.L."/>
            <person name="Hsu J.L."/>
            <person name="Lin Y.F."/>
            <person name="Huang M.D."/>
            <person name="Li C.Y."/>
            <person name="Huang L."/>
            <person name="Wang Z.W."/>
            <person name="Zhao X."/>
            <person name="Zhong W.Y."/>
            <person name="Peng D.H."/>
            <person name="Ahmad S."/>
            <person name="Lan S."/>
            <person name="Zhang J.S."/>
            <person name="Tsai W.C."/>
            <person name="Van de Peer Y."/>
            <person name="Liu Z.J."/>
        </authorList>
    </citation>
    <scope>NUCLEOTIDE SEQUENCE</scope>
    <source>
        <strain evidence="11">CP</strain>
    </source>
</reference>
<evidence type="ECO:0000256" key="6">
    <source>
        <dbReference type="ARBA" id="ARBA00034494"/>
    </source>
</evidence>
<feature type="domain" description="HECT" evidence="10">
    <location>
        <begin position="2848"/>
        <end position="2911"/>
    </location>
</feature>
<dbReference type="InterPro" id="IPR015940">
    <property type="entry name" value="UBA"/>
</dbReference>
<dbReference type="CDD" id="cd00078">
    <property type="entry name" value="HECTc"/>
    <property type="match status" value="1"/>
</dbReference>
<dbReference type="EC" id="2.3.2.26" evidence="3"/>
<feature type="active site" description="Glycyl thioester intermediate" evidence="7">
    <location>
        <position position="2811"/>
    </location>
</feature>
<feature type="domain" description="UBA" evidence="9">
    <location>
        <begin position="1045"/>
        <end position="1086"/>
    </location>
</feature>
<dbReference type="Pfam" id="PF00632">
    <property type="entry name" value="HECT"/>
    <property type="match status" value="1"/>
</dbReference>
<evidence type="ECO:0000256" key="4">
    <source>
        <dbReference type="ARBA" id="ARBA00022679"/>
    </source>
</evidence>
<dbReference type="Gene3D" id="3.90.1750.10">
    <property type="entry name" value="Hect, E3 ligase catalytic domains"/>
    <property type="match status" value="1"/>
</dbReference>
<dbReference type="SUPFAM" id="SSF56204">
    <property type="entry name" value="Hect, E3 ligase catalytic domain"/>
    <property type="match status" value="2"/>
</dbReference>
<evidence type="ECO:0000313" key="11">
    <source>
        <dbReference type="EMBL" id="KAK1316360.1"/>
    </source>
</evidence>
<comment type="caution">
    <text evidence="7">Lacks conserved residue(s) required for the propagation of feature annotation.</text>
</comment>
<dbReference type="EMBL" id="JAUJYO010000005">
    <property type="protein sequence ID" value="KAK1316360.1"/>
    <property type="molecule type" value="Genomic_DNA"/>
</dbReference>
<dbReference type="Gene3D" id="3.30.2160.10">
    <property type="entry name" value="Hect, E3 ligase catalytic domain"/>
    <property type="match status" value="1"/>
</dbReference>
<feature type="compositionally biased region" description="Low complexity" evidence="8">
    <location>
        <begin position="1690"/>
        <end position="1704"/>
    </location>
</feature>
<keyword evidence="4" id="KW-0808">Transferase</keyword>
<gene>
    <name evidence="11" type="primary">UPL1</name>
    <name evidence="11" type="ORF">QJS10_CPA05g02028</name>
</gene>
<dbReference type="FunFam" id="3.30.2410.10:FF:000009">
    <property type="entry name" value="Probable E3 ubiquitin-protein ligase HECTD2"/>
    <property type="match status" value="1"/>
</dbReference>
<sequence>MTLAAFSKKTNGRCSLLDSTLTSKLFSFSQGWGAKEECIGLIACSAEGGCDPVAHELGSTLHFQFYQMDDTSKETGNAEQQSRGLRIIHLPNISSYRDTDLELLNKLVTEYKVSPNLRFSLLTRLRFARAFDSLPTRQQHVCIRLHAFIVFVQAGGDTDGLASFFVNQPEFVNELVSLLSYEDAIPEKIRTLGILSLLALCQDQSRRSMVLNSLMCNGQLGILPNLLQKTMDSIVRDYSSQAIIFPETLISLVNGLVSSSSGHRAMQDVGVIPILLPLLKDTNPQHLHLVSNAVHILKALNVYTNPAAAGGLDDTIARLKFEVSYVDNGLKKHEEESHYNKKGKQGLNSASELDVCPLYSEALVTYNRRSLMKALLSAISLGIYTPGNSGRIYGSVENLLPHCLCTIFRRAKELGGGVFSLAAIVMSDLIHKYPTCFPVLEAADLPRAFLDSVMGGVLYSAKVVTQIPLCLEALCLNLTGLQAVKERNALGCFVKIFTTRTYLQALSSDTLRSLSTNLDALMRHQSSLRGPGVDMLIEILNTILKIGSEEEPYLSSIESSNSSAPIPMESDQEEGSLVSQDEGKSSRLESLEQSLEASSDDFSINVESFIRECISNAAHLLEVVLQNAETCSLFIEKKGVEAVLQLFSLPLMPLWVSIGQNVSVAFKKFSPQHSVRLARVVCTFLREHLRLVNDLLESVSGIQLAELEGAKQTKVLRSLSSLEGLLLLSNFLLKGTSMISELGSTDADVLNDLGRAYKAVLWQITLICDSKADEKRDAEQAVVIPGSTVANAAGRERCTDADILPFIRYMNPVSVRHVSAPHWSEVTEQEFLTVIGSGDGIHRHGRQGLSWTRDGRISQQLDSIIDLESSSNALEDSSVQNVIKKSPDVIVLQVLNKLAVAVRSLHNSLAIGLMGPHHRADSALTSRSLAVALAKIFHEALSYSGHSTAGLEVKHSVKCRYLGKVVNDMASLVINKRGGSCNTVLMNSFYVHGTFKELLVTFEATCQLLWTPSYSISKPDADQDDVKPNHKAITGSTGQHLTGPPLDEGAIAMVMEVGFTRARAEEAFRHVGSNSTELATNWLFCHPEECLDENEDITKAIALSLENSSEKAPPVDDILAASMNEDCGTREIAAENGIVYAALNTLSNLSVRMNIREKVPVSKCISALLLILDNMSQGEATVPSESTEGVCLGSTDNASARDSLRSTESDVDNKSPSDAQHKEFCNALEKILVKSTGHLSLEESHRTVAVACDLIKNMFQQWSCRLFYNYEECDSSSTLMEVAESSIKDKGKSKIDDLKKANFKSPSEKSEDLAKVTFILKLMSDIILMYVHATEVVLKRDSETHQLRILNQADGLGNGGILHHILHHLLPTSSDKTSDVTDEWKEKLSEKASWFLVVLCVCSSEGSRRVINEIVKALPCFSNLDNNSSKNVVLPNKRVLIFTELVNSILSKSASARNLPSARCSSDVAKSMIDGGMVQSLTNMLKLMDLDHPEAPEFVDLILKALVSLTGAANASEQLVKLDGPIKKKSSGTNERNGEQTNSVSDGEVPEDGQGVSNESGVVPSDDIDYDEEMGGNVQDEEDEDVAGGGADFISLADLDYNDGLVNDEEEDFHQNHVTGGFARFHQDLLHVMGRPGDANGLINIAAEPLQGVNVRGSLTVERQRHGRTSHDRAGLQGSAFQHPLLLRPSQSGDQNMSSSGNSSRDSEALSVGFDLVHFYMLDSPGWSENSAIVFGNRWVDASMSSYGRWTDDGQSSQAAGIAQAVEEQFIFQLRSMVPINNPSCDGHPENTVRNEMENLDAPTLICEFPAVVMNNLVIPLSDNQPQEGLRISSALEEESDCIKVDVNVNNETSSSSAIDPTFLEVLPENLRAEVLASQQQQPVQAGTYSLPSAEDIDPVFLSALPPNIQEELLAQQQTQRISQSQQARGQPVGMYSASVLDTSYPDLHEDVLFTSSEAFLSALPLPMLSEAQMVRESQRNDIAIGNQAVMDTGIGVPIDRRPVSIPENGLMVKEIKRISLLDPSALKALLRLLRLAQLSAKGYLQKLLLNLCEHSGTRAILVSLLLDMIKLEAEGCAAGTLAHTSQRLYGCLPPLVSRRVLEVLTYLATEHLSFANILFDFDFSLVSESASATGPETNKIDRGKTAEGTGFNAHLEQVMVLIQVVFKKAVSKIDFEPLTESLQNAGRIQAQSVNGEQLASQKELSISEQNCDEKKESCSTEASSSGGKKNVNQYDIFLQLPNSELRNLCNILAHESLSEKVYSLAAELVKKMASVAASLRNFFISVLADLTPNLSASVVGKLVTLRSRCMLGLSADSMAEAAIIRVLQALHTLTSAVDGIKRQEIESEQANQTIMWKLNGALEPLWQELSECITMLENELVKNSTFSYSISEAFFLLSEKLQANHYNPQIDNNVTAREVKEYDGSSSASPVKSSGLVQKRLDGTMTFIRFADKHRLLLNAFIRQNSGLLEKSFSIMLKAPNLIDFDNKRTYFRSRIRQQNEQNPSDSLWINVRRAYVLEDSYRQLHARSSQDLRGELTVQFQGEEGYDAGGLTREWYQLLSRVIFDKGTLLFTSVGNHMTFQPNPNSVYQNEHLSYFKFVGRVVAKALSDGQLLDVYFSRSFYKHILGLKVTYHDMKDVDREYYKSLEWMLEVKDFELIPGGRNIMVTEETKHEYINLVAEYVLTKSIHCQIHSFLEGFNELVPRDLISIFDEEELKLLISGLPVINLDDLQANTGYTGYTAASSVVQWFWEVVKAFNKEDRARLLQFTTGTSKVPLEGFKALQGASGPQIFQIHKAYGSPERLPSANTCSNQLNLPEYTTKEQLEDRLLLAIHEVDDLPANTVYTGYTAASSVVQWFWEVVKAFNKEDRARLLQYATGTSKVPLEGFKALQGASGPQIFQIHKAYGSPE</sequence>
<dbReference type="PROSITE" id="PS50030">
    <property type="entry name" value="UBA"/>
    <property type="match status" value="1"/>
</dbReference>
<accession>A0AAV9ERZ2</accession>
<evidence type="ECO:0000256" key="8">
    <source>
        <dbReference type="SAM" id="MobiDB-lite"/>
    </source>
</evidence>
<protein>
    <recommendedName>
        <fullName evidence="3">HECT-type E3 ubiquitin transferase</fullName>
        <ecNumber evidence="3">2.3.2.26</ecNumber>
    </recommendedName>
</protein>
<dbReference type="SUPFAM" id="SSF46934">
    <property type="entry name" value="UBA-like"/>
    <property type="match status" value="1"/>
</dbReference>
<dbReference type="PANTHER" id="PTHR11254:SF67">
    <property type="entry name" value="E3 UBIQUITIN-PROTEIN LIGASE HUWE1"/>
    <property type="match status" value="1"/>
</dbReference>
<dbReference type="CDD" id="cd14327">
    <property type="entry name" value="UBA_atUPL1_2_like"/>
    <property type="match status" value="1"/>
</dbReference>
<dbReference type="Pfam" id="PF22562">
    <property type="entry name" value="UBA_7"/>
    <property type="match status" value="1"/>
</dbReference>
<dbReference type="InterPro" id="IPR009060">
    <property type="entry name" value="UBA-like_sf"/>
</dbReference>
<dbReference type="Gene3D" id="6.10.250.1630">
    <property type="match status" value="1"/>
</dbReference>
<dbReference type="GO" id="GO:0061630">
    <property type="term" value="F:ubiquitin protein ligase activity"/>
    <property type="evidence" value="ECO:0007669"/>
    <property type="project" value="UniProtKB-EC"/>
</dbReference>
<evidence type="ECO:0000259" key="9">
    <source>
        <dbReference type="PROSITE" id="PS50030"/>
    </source>
</evidence>
<evidence type="ECO:0000256" key="1">
    <source>
        <dbReference type="ARBA" id="ARBA00000885"/>
    </source>
</evidence>
<dbReference type="GO" id="GO:0006511">
    <property type="term" value="P:ubiquitin-dependent protein catabolic process"/>
    <property type="evidence" value="ECO:0007669"/>
    <property type="project" value="TreeGrafter"/>
</dbReference>
<dbReference type="SMART" id="SM00119">
    <property type="entry name" value="HECTc"/>
    <property type="match status" value="1"/>
</dbReference>
<feature type="region of interest" description="Disordered" evidence="8">
    <location>
        <begin position="1686"/>
        <end position="1707"/>
    </location>
</feature>
<reference evidence="11" key="2">
    <citation type="submission" date="2023-06" db="EMBL/GenBank/DDBJ databases">
        <authorList>
            <person name="Ma L."/>
            <person name="Liu K.-W."/>
            <person name="Li Z."/>
            <person name="Hsiao Y.-Y."/>
            <person name="Qi Y."/>
            <person name="Fu T."/>
            <person name="Tang G."/>
            <person name="Zhang D."/>
            <person name="Sun W.-H."/>
            <person name="Liu D.-K."/>
            <person name="Li Y."/>
            <person name="Chen G.-Z."/>
            <person name="Liu X.-D."/>
            <person name="Liao X.-Y."/>
            <person name="Jiang Y.-T."/>
            <person name="Yu X."/>
            <person name="Hao Y."/>
            <person name="Huang J."/>
            <person name="Zhao X.-W."/>
            <person name="Ke S."/>
            <person name="Chen Y.-Y."/>
            <person name="Wu W.-L."/>
            <person name="Hsu J.-L."/>
            <person name="Lin Y.-F."/>
            <person name="Huang M.-D."/>
            <person name="Li C.-Y."/>
            <person name="Huang L."/>
            <person name="Wang Z.-W."/>
            <person name="Zhao X."/>
            <person name="Zhong W.-Y."/>
            <person name="Peng D.-H."/>
            <person name="Ahmad S."/>
            <person name="Lan S."/>
            <person name="Zhang J.-S."/>
            <person name="Tsai W.-C."/>
            <person name="Van De Peer Y."/>
            <person name="Liu Z.-J."/>
        </authorList>
    </citation>
    <scope>NUCLEOTIDE SEQUENCE</scope>
    <source>
        <strain evidence="11">CP</strain>
        <tissue evidence="11">Leaves</tissue>
    </source>
</reference>
<dbReference type="Pfam" id="PF06025">
    <property type="entry name" value="DUF913"/>
    <property type="match status" value="1"/>
</dbReference>
<comment type="caution">
    <text evidence="11">The sequence shown here is derived from an EMBL/GenBank/DDBJ whole genome shotgun (WGS) entry which is preliminary data.</text>
</comment>
<proteinExistence type="inferred from homology"/>
<comment type="catalytic activity">
    <reaction evidence="1">
        <text>S-ubiquitinyl-[E2 ubiquitin-conjugating enzyme]-L-cysteine + [acceptor protein]-L-lysine = [E2 ubiquitin-conjugating enzyme]-L-cysteine + N(6)-ubiquitinyl-[acceptor protein]-L-lysine.</text>
        <dbReference type="EC" id="2.3.2.26"/>
    </reaction>
</comment>
<evidence type="ECO:0000259" key="10">
    <source>
        <dbReference type="PROSITE" id="PS50237"/>
    </source>
</evidence>
<dbReference type="InterPro" id="IPR000569">
    <property type="entry name" value="HECT_dom"/>
</dbReference>
<feature type="domain" description="HECT" evidence="10">
    <location>
        <begin position="2530"/>
        <end position="2852"/>
    </location>
</feature>
<feature type="region of interest" description="Disordered" evidence="8">
    <location>
        <begin position="1020"/>
        <end position="1042"/>
    </location>
</feature>
<dbReference type="InterPro" id="IPR025527">
    <property type="entry name" value="HUWE1/Rev1_UBM"/>
</dbReference>
<dbReference type="PROSITE" id="PS50237">
    <property type="entry name" value="HECT"/>
    <property type="match status" value="2"/>
</dbReference>
<dbReference type="Pfam" id="PF14377">
    <property type="entry name" value="UBM"/>
    <property type="match status" value="2"/>
</dbReference>
<dbReference type="GO" id="GO:0000209">
    <property type="term" value="P:protein polyubiquitination"/>
    <property type="evidence" value="ECO:0007669"/>
    <property type="project" value="TreeGrafter"/>
</dbReference>
<feature type="compositionally biased region" description="Acidic residues" evidence="8">
    <location>
        <begin position="1566"/>
        <end position="1586"/>
    </location>
</feature>
<organism evidence="11 12">
    <name type="scientific">Acorus calamus</name>
    <name type="common">Sweet flag</name>
    <dbReference type="NCBI Taxonomy" id="4465"/>
    <lineage>
        <taxon>Eukaryota</taxon>
        <taxon>Viridiplantae</taxon>
        <taxon>Streptophyta</taxon>
        <taxon>Embryophyta</taxon>
        <taxon>Tracheophyta</taxon>
        <taxon>Spermatophyta</taxon>
        <taxon>Magnoliopsida</taxon>
        <taxon>Liliopsida</taxon>
        <taxon>Acoraceae</taxon>
        <taxon>Acorus</taxon>
    </lineage>
</organism>